<feature type="active site" description="Proton donor" evidence="4">
    <location>
        <position position="303"/>
    </location>
</feature>
<accession>A0A2M6U8P7</accession>
<evidence type="ECO:0000256" key="1">
    <source>
        <dbReference type="ARBA" id="ARBA00010088"/>
    </source>
</evidence>
<dbReference type="Proteomes" id="UP000228930">
    <property type="component" value="Unassembled WGS sequence"/>
</dbReference>
<organism evidence="6 7">
    <name type="scientific">Bradyrhizobium nitroreducens</name>
    <dbReference type="NCBI Taxonomy" id="709803"/>
    <lineage>
        <taxon>Bacteria</taxon>
        <taxon>Pseudomonadati</taxon>
        <taxon>Pseudomonadota</taxon>
        <taxon>Alphaproteobacteria</taxon>
        <taxon>Hyphomicrobiales</taxon>
        <taxon>Nitrobacteraceae</taxon>
        <taxon>Bradyrhizobium</taxon>
    </lineage>
</organism>
<dbReference type="InterPro" id="IPR010497">
    <property type="entry name" value="Epoxide_hydro_N"/>
</dbReference>
<evidence type="ECO:0000313" key="6">
    <source>
        <dbReference type="EMBL" id="PIT00963.1"/>
    </source>
</evidence>
<name>A0A2M6U8P7_9BRAD</name>
<dbReference type="RefSeq" id="WP_100176174.1">
    <property type="nucleotide sequence ID" value="NZ_LFJC01000003.1"/>
</dbReference>
<reference evidence="6 7" key="1">
    <citation type="submission" date="2015-06" db="EMBL/GenBank/DDBJ databases">
        <title>Comparative genome analysis of nirS-carrying Bradyrhizobium sp. strains.</title>
        <authorList>
            <person name="Ishii S."/>
            <person name="Jang J."/>
            <person name="Nishizawa T."/>
            <person name="Senoo K."/>
        </authorList>
    </citation>
    <scope>NUCLEOTIDE SEQUENCE [LARGE SCALE GENOMIC DNA]</scope>
    <source>
        <strain evidence="6 7">TSA1</strain>
    </source>
</reference>
<dbReference type="SUPFAM" id="SSF53474">
    <property type="entry name" value="alpha/beta-Hydrolases"/>
    <property type="match status" value="1"/>
</dbReference>
<dbReference type="PANTHER" id="PTHR21661:SF35">
    <property type="entry name" value="EPOXIDE HYDROLASE"/>
    <property type="match status" value="1"/>
</dbReference>
<evidence type="ECO:0000259" key="5">
    <source>
        <dbReference type="Pfam" id="PF06441"/>
    </source>
</evidence>
<keyword evidence="7" id="KW-1185">Reference proteome</keyword>
<dbReference type="GO" id="GO:0097176">
    <property type="term" value="P:epoxide metabolic process"/>
    <property type="evidence" value="ECO:0007669"/>
    <property type="project" value="TreeGrafter"/>
</dbReference>
<dbReference type="InterPro" id="IPR029058">
    <property type="entry name" value="AB_hydrolase_fold"/>
</dbReference>
<protein>
    <recommendedName>
        <fullName evidence="5">Epoxide hydrolase N-terminal domain-containing protein</fullName>
    </recommendedName>
</protein>
<dbReference type="InterPro" id="IPR016292">
    <property type="entry name" value="Epoxide_hydrolase"/>
</dbReference>
<dbReference type="InterPro" id="IPR000639">
    <property type="entry name" value="Epox_hydrolase-like"/>
</dbReference>
<dbReference type="GO" id="GO:0004301">
    <property type="term" value="F:epoxide hydrolase activity"/>
    <property type="evidence" value="ECO:0007669"/>
    <property type="project" value="TreeGrafter"/>
</dbReference>
<gene>
    <name evidence="6" type="ORF">TSA1_09450</name>
</gene>
<dbReference type="PIRSF" id="PIRSF001112">
    <property type="entry name" value="Epoxide_hydrolase"/>
    <property type="match status" value="1"/>
</dbReference>
<comment type="similarity">
    <text evidence="1">Belongs to the peptidase S33 family.</text>
</comment>
<evidence type="ECO:0000256" key="2">
    <source>
        <dbReference type="ARBA" id="ARBA00022797"/>
    </source>
</evidence>
<dbReference type="EMBL" id="LFJC01000003">
    <property type="protein sequence ID" value="PIT00963.1"/>
    <property type="molecule type" value="Genomic_DNA"/>
</dbReference>
<evidence type="ECO:0000313" key="7">
    <source>
        <dbReference type="Proteomes" id="UP000228930"/>
    </source>
</evidence>
<keyword evidence="3" id="KW-0378">Hydrolase</keyword>
<dbReference type="Gene3D" id="3.40.50.1820">
    <property type="entry name" value="alpha/beta hydrolase"/>
    <property type="match status" value="1"/>
</dbReference>
<dbReference type="PRINTS" id="PR00412">
    <property type="entry name" value="EPOXHYDRLASE"/>
</dbReference>
<comment type="caution">
    <text evidence="6">The sequence shown here is derived from an EMBL/GenBank/DDBJ whole genome shotgun (WGS) entry which is preliminary data.</text>
</comment>
<evidence type="ECO:0000256" key="4">
    <source>
        <dbReference type="PIRSR" id="PIRSR001112-1"/>
    </source>
</evidence>
<feature type="domain" description="Epoxide hydrolase N-terminal" evidence="5">
    <location>
        <begin position="12"/>
        <end position="107"/>
    </location>
</feature>
<dbReference type="AlphaFoldDB" id="A0A2M6U8P7"/>
<keyword evidence="2" id="KW-0058">Aromatic hydrocarbons catabolism</keyword>
<feature type="active site" description="Proton acceptor" evidence="4">
    <location>
        <position position="358"/>
    </location>
</feature>
<dbReference type="PANTHER" id="PTHR21661">
    <property type="entry name" value="EPOXIDE HYDROLASE 1-RELATED"/>
    <property type="match status" value="1"/>
</dbReference>
<sequence>MTGIATPSEVAEKIADLRARLRATRWPSYDAGDDRSLGASSDDVRRLVQYWANEFDFAAWRQRIDALPHEFLTIDDVSVHLVHVRSPHPQAVPVIITHGWPSTFLEIVPLIERLTQPERFGGRAEDACHLVIPSLPGFGFSSPPSALGGYTGAAIADLWARVMTWLGYERFFASGGDIGARVTSWLGVRHAQRVLAIHVSSNALRVALPGEAAATPDEQAYLDARNQWAAMEGGYMHVQQTKPLSLAYGLSDSPAGLIAWLGEKWSSWSDKLNLASPEVMDVILGHATLYWITNTIATSFLPYFVYDWPPGARVEGPQVKVPVGFYLSAAEIGGIPPESFARRQFEISRWSVLPRGGHFMATEEPELLADDLLAFVRAFR</sequence>
<dbReference type="Pfam" id="PF06441">
    <property type="entry name" value="EHN"/>
    <property type="match status" value="1"/>
</dbReference>
<feature type="active site" description="Nucleophile" evidence="4">
    <location>
        <position position="177"/>
    </location>
</feature>
<proteinExistence type="inferred from homology"/>
<evidence type="ECO:0000256" key="3">
    <source>
        <dbReference type="ARBA" id="ARBA00022801"/>
    </source>
</evidence>